<name>A0AAV8VLP4_9CUCU</name>
<feature type="signal peptide" evidence="1">
    <location>
        <begin position="1"/>
        <end position="27"/>
    </location>
</feature>
<sequence>MISATTTMISKVIFYVFASSLVLQALAEDRALCPNPDTANHMVLKEELHLPAPSFGRTSKDILIPKMQKPITCITLTEYGNALSGSISIASIGTTPEGTVVRMVSSIKHGVDVEIVAYTE</sequence>
<dbReference type="Proteomes" id="UP001159042">
    <property type="component" value="Unassembled WGS sequence"/>
</dbReference>
<evidence type="ECO:0000313" key="2">
    <source>
        <dbReference type="EMBL" id="KAJ8915198.1"/>
    </source>
</evidence>
<keyword evidence="1" id="KW-0732">Signal</keyword>
<reference evidence="2 3" key="1">
    <citation type="journal article" date="2023" name="Insect Mol. Biol.">
        <title>Genome sequencing provides insights into the evolution of gene families encoding plant cell wall-degrading enzymes in longhorned beetles.</title>
        <authorList>
            <person name="Shin N.R."/>
            <person name="Okamura Y."/>
            <person name="Kirsch R."/>
            <person name="Pauchet Y."/>
        </authorList>
    </citation>
    <scope>NUCLEOTIDE SEQUENCE [LARGE SCALE GENOMIC DNA]</scope>
    <source>
        <strain evidence="2">EAD_L_NR</strain>
    </source>
</reference>
<proteinExistence type="predicted"/>
<evidence type="ECO:0000313" key="3">
    <source>
        <dbReference type="Proteomes" id="UP001159042"/>
    </source>
</evidence>
<protein>
    <submittedName>
        <fullName evidence="2">Uncharacterized protein</fullName>
    </submittedName>
</protein>
<organism evidence="2 3">
    <name type="scientific">Exocentrus adspersus</name>
    <dbReference type="NCBI Taxonomy" id="1586481"/>
    <lineage>
        <taxon>Eukaryota</taxon>
        <taxon>Metazoa</taxon>
        <taxon>Ecdysozoa</taxon>
        <taxon>Arthropoda</taxon>
        <taxon>Hexapoda</taxon>
        <taxon>Insecta</taxon>
        <taxon>Pterygota</taxon>
        <taxon>Neoptera</taxon>
        <taxon>Endopterygota</taxon>
        <taxon>Coleoptera</taxon>
        <taxon>Polyphaga</taxon>
        <taxon>Cucujiformia</taxon>
        <taxon>Chrysomeloidea</taxon>
        <taxon>Cerambycidae</taxon>
        <taxon>Lamiinae</taxon>
        <taxon>Acanthocinini</taxon>
        <taxon>Exocentrus</taxon>
    </lineage>
</organism>
<keyword evidence="3" id="KW-1185">Reference proteome</keyword>
<accession>A0AAV8VLP4</accession>
<evidence type="ECO:0000256" key="1">
    <source>
        <dbReference type="SAM" id="SignalP"/>
    </source>
</evidence>
<dbReference type="AlphaFoldDB" id="A0AAV8VLP4"/>
<feature type="chain" id="PRO_5043563840" evidence="1">
    <location>
        <begin position="28"/>
        <end position="120"/>
    </location>
</feature>
<dbReference type="EMBL" id="JANEYG010000056">
    <property type="protein sequence ID" value="KAJ8915198.1"/>
    <property type="molecule type" value="Genomic_DNA"/>
</dbReference>
<comment type="caution">
    <text evidence="2">The sequence shown here is derived from an EMBL/GenBank/DDBJ whole genome shotgun (WGS) entry which is preliminary data.</text>
</comment>
<gene>
    <name evidence="2" type="ORF">NQ315_015421</name>
</gene>